<feature type="compositionally biased region" description="Polar residues" evidence="1">
    <location>
        <begin position="28"/>
        <end position="40"/>
    </location>
</feature>
<organism evidence="2 3">
    <name type="scientific">Pseudocercospora musae</name>
    <dbReference type="NCBI Taxonomy" id="113226"/>
    <lineage>
        <taxon>Eukaryota</taxon>
        <taxon>Fungi</taxon>
        <taxon>Dikarya</taxon>
        <taxon>Ascomycota</taxon>
        <taxon>Pezizomycotina</taxon>
        <taxon>Dothideomycetes</taxon>
        <taxon>Dothideomycetidae</taxon>
        <taxon>Mycosphaerellales</taxon>
        <taxon>Mycosphaerellaceae</taxon>
        <taxon>Pseudocercospora</taxon>
    </lineage>
</organism>
<dbReference type="EMBL" id="LFZO01000104">
    <property type="protein sequence ID" value="KXT13809.1"/>
    <property type="molecule type" value="Genomic_DNA"/>
</dbReference>
<keyword evidence="3" id="KW-1185">Reference proteome</keyword>
<protein>
    <submittedName>
        <fullName evidence="2">Uncharacterized protein</fullName>
    </submittedName>
</protein>
<dbReference type="AlphaFoldDB" id="A0A139IGJ6"/>
<evidence type="ECO:0000256" key="1">
    <source>
        <dbReference type="SAM" id="MobiDB-lite"/>
    </source>
</evidence>
<proteinExistence type="predicted"/>
<evidence type="ECO:0000313" key="3">
    <source>
        <dbReference type="Proteomes" id="UP000073492"/>
    </source>
</evidence>
<gene>
    <name evidence="2" type="ORF">AC579_2337</name>
</gene>
<sequence>MTRNGKKSRGYRFREQDSDAPKPDPTPGISSSNNESTNLRQIKKDARTRKGRRFSMGLEPEVDVFDEVRAITEEREAAQPVHILGRDAKNRGLEDIKSLNNAQKYSQLPASEKKAYRKAMAARCGD</sequence>
<accession>A0A139IGJ6</accession>
<dbReference type="OrthoDB" id="10386602at2759"/>
<feature type="compositionally biased region" description="Basic residues" evidence="1">
    <location>
        <begin position="1"/>
        <end position="11"/>
    </location>
</feature>
<evidence type="ECO:0000313" key="2">
    <source>
        <dbReference type="EMBL" id="KXT13809.1"/>
    </source>
</evidence>
<feature type="region of interest" description="Disordered" evidence="1">
    <location>
        <begin position="1"/>
        <end position="54"/>
    </location>
</feature>
<comment type="caution">
    <text evidence="2">The sequence shown here is derived from an EMBL/GenBank/DDBJ whole genome shotgun (WGS) entry which is preliminary data.</text>
</comment>
<name>A0A139IGJ6_9PEZI</name>
<feature type="compositionally biased region" description="Basic and acidic residues" evidence="1">
    <location>
        <begin position="12"/>
        <end position="22"/>
    </location>
</feature>
<dbReference type="Proteomes" id="UP000073492">
    <property type="component" value="Unassembled WGS sequence"/>
</dbReference>
<reference evidence="2 3" key="1">
    <citation type="submission" date="2015-07" db="EMBL/GenBank/DDBJ databases">
        <title>Comparative genomics of the Sigatoka disease complex on banana suggests a link between parallel evolutionary changes in Pseudocercospora fijiensis and Pseudocercospora eumusae and increased virulence on the banana host.</title>
        <authorList>
            <person name="Chang T.-C."/>
            <person name="Salvucci A."/>
            <person name="Crous P.W."/>
            <person name="Stergiopoulos I."/>
        </authorList>
    </citation>
    <scope>NUCLEOTIDE SEQUENCE [LARGE SCALE GENOMIC DNA]</scope>
    <source>
        <strain evidence="2 3">CBS 116634</strain>
    </source>
</reference>